<evidence type="ECO:0000256" key="1">
    <source>
        <dbReference type="SAM" id="MobiDB-lite"/>
    </source>
</evidence>
<feature type="region of interest" description="Disordered" evidence="1">
    <location>
        <begin position="125"/>
        <end position="147"/>
    </location>
</feature>
<dbReference type="InterPro" id="IPR046633">
    <property type="entry name" value="DUF6745"/>
</dbReference>
<name>A0ABQ4GLU9_9ACTN</name>
<keyword evidence="4" id="KW-1185">Reference proteome</keyword>
<accession>A0ABQ4GLU9</accession>
<protein>
    <recommendedName>
        <fullName evidence="2">DUF6745 domain-containing protein</fullName>
    </recommendedName>
</protein>
<evidence type="ECO:0000313" key="3">
    <source>
        <dbReference type="EMBL" id="GIH62413.1"/>
    </source>
</evidence>
<evidence type="ECO:0000313" key="4">
    <source>
        <dbReference type="Proteomes" id="UP000660454"/>
    </source>
</evidence>
<gene>
    <name evidence="3" type="ORF">Msi02_32300</name>
</gene>
<organism evidence="3 4">
    <name type="scientific">Microbispora siamensis</name>
    <dbReference type="NCBI Taxonomy" id="564413"/>
    <lineage>
        <taxon>Bacteria</taxon>
        <taxon>Bacillati</taxon>
        <taxon>Actinomycetota</taxon>
        <taxon>Actinomycetes</taxon>
        <taxon>Streptosporangiales</taxon>
        <taxon>Streptosporangiaceae</taxon>
        <taxon>Microbispora</taxon>
    </lineage>
</organism>
<dbReference type="Proteomes" id="UP000660454">
    <property type="component" value="Unassembled WGS sequence"/>
</dbReference>
<reference evidence="3 4" key="1">
    <citation type="submission" date="2021-01" db="EMBL/GenBank/DDBJ databases">
        <title>Whole genome shotgun sequence of Microbispora siamensis NBRC 104113.</title>
        <authorList>
            <person name="Komaki H."/>
            <person name="Tamura T."/>
        </authorList>
    </citation>
    <scope>NUCLEOTIDE SEQUENCE [LARGE SCALE GENOMIC DNA]</scope>
    <source>
        <strain evidence="3 4">NBRC 104113</strain>
    </source>
</reference>
<feature type="domain" description="DUF6745" evidence="2">
    <location>
        <begin position="199"/>
        <end position="258"/>
    </location>
</feature>
<sequence length="289" mass="32219">MSALTRRYAAAEPVTDVRSGKSAHDRWQEAVKIRQEWLDHGLSTRPADRRTVEHSLTAIYARISRPKPRFEWVDSPDQAIPLVAGLPTLDRLYGWIRNPHPRGTPPLASDLAMLESQLRGALSAGVSHADPELSPARKGKRNEPWPELPPLKALDAGVPLGVVVHQGIRTALHRSLAHGFRMPIRNTLAGSGPVPACWYGQQDAAWVAYYDALHRLGLASYGPDELEHLGHWAALARSGGWWWPGEDVCVVVDRPELVRTEPVPGTWHDEVRLRRGGVRYRDGWHPLLA</sequence>
<dbReference type="EMBL" id="BOOF01000016">
    <property type="protein sequence ID" value="GIH62413.1"/>
    <property type="molecule type" value="Genomic_DNA"/>
</dbReference>
<comment type="caution">
    <text evidence="3">The sequence shown here is derived from an EMBL/GenBank/DDBJ whole genome shotgun (WGS) entry which is preliminary data.</text>
</comment>
<proteinExistence type="predicted"/>
<evidence type="ECO:0000259" key="2">
    <source>
        <dbReference type="Pfam" id="PF20530"/>
    </source>
</evidence>
<dbReference type="Pfam" id="PF20530">
    <property type="entry name" value="DUF6745"/>
    <property type="match status" value="1"/>
</dbReference>